<sequence length="250" mass="26112">MTIGRQIYGVHATDGTDSAGVNIRYWLPPVPATQLVIYCHQLGATEQIATNYWAYPMIHAAVQNGSMVVASRAHSDNWGNDASITDVVNAYNFMNAINPVSSVVLVGASMGGLDALLVAAKGSLPAGKLKGVYLVDAVTDLSWAYTATAAGTPNAFQSSINAAYGVASFAAIPAGHDPRNSFAASAYAGLRLRFFASTADTTVDKASNTDAFRTFISGTATESALVTHNPSGHTQTSNGKDLTAFLTRCV</sequence>
<proteinExistence type="predicted"/>
<gene>
    <name evidence="1" type="primary">32</name>
    <name evidence="1" type="ORF">PBI_FAJA_32</name>
</gene>
<accession>A0A3G2KG05</accession>
<dbReference type="SUPFAM" id="SSF53474">
    <property type="entry name" value="alpha/beta-Hydrolases"/>
    <property type="match status" value="1"/>
</dbReference>
<evidence type="ECO:0000313" key="1">
    <source>
        <dbReference type="EMBL" id="AYN57885.1"/>
    </source>
</evidence>
<protein>
    <submittedName>
        <fullName evidence="1">Esterase</fullName>
    </submittedName>
</protein>
<dbReference type="InterPro" id="IPR029058">
    <property type="entry name" value="AB_hydrolase_fold"/>
</dbReference>
<dbReference type="EMBL" id="MH834612">
    <property type="protein sequence ID" value="AYN57885.1"/>
    <property type="molecule type" value="Genomic_DNA"/>
</dbReference>
<keyword evidence="2" id="KW-1185">Reference proteome</keyword>
<dbReference type="Proteomes" id="UP000280317">
    <property type="component" value="Segment"/>
</dbReference>
<dbReference type="Gene3D" id="3.40.50.1820">
    <property type="entry name" value="alpha/beta hydrolase"/>
    <property type="match status" value="1"/>
</dbReference>
<name>A0A3G2KG05_9CAUD</name>
<evidence type="ECO:0000313" key="2">
    <source>
        <dbReference type="Proteomes" id="UP000280317"/>
    </source>
</evidence>
<dbReference type="GeneID" id="77932198"/>
<dbReference type="RefSeq" id="YP_010656318.1">
    <property type="nucleotide sequence ID" value="NC_070837.1"/>
</dbReference>
<dbReference type="KEGG" id="vg:77932198"/>
<organism evidence="1 2">
    <name type="scientific">Arthrobacter phage Faja</name>
    <dbReference type="NCBI Taxonomy" id="2419957"/>
    <lineage>
        <taxon>Viruses</taxon>
        <taxon>Duplodnaviria</taxon>
        <taxon>Heunggongvirae</taxon>
        <taxon>Uroviricota</taxon>
        <taxon>Caudoviricetes</taxon>
        <taxon>Fajavirus</taxon>
        <taxon>Fajavirus faja</taxon>
    </lineage>
</organism>
<reference evidence="1 2" key="1">
    <citation type="submission" date="2018-09" db="EMBL/GenBank/DDBJ databases">
        <authorList>
            <person name="Ulbrich M.C."/>
            <person name="Stoner T.H."/>
            <person name="Garlena R.A."/>
            <person name="Russell D.A."/>
            <person name="Pope W.H."/>
            <person name="Jacobs-Sera D."/>
            <person name="Hatfull G.F."/>
        </authorList>
    </citation>
    <scope>NUCLEOTIDE SEQUENCE [LARGE SCALE GENOMIC DNA]</scope>
</reference>